<evidence type="ECO:0000256" key="1">
    <source>
        <dbReference type="SAM" id="MobiDB-lite"/>
    </source>
</evidence>
<feature type="region of interest" description="Disordered" evidence="1">
    <location>
        <begin position="121"/>
        <end position="140"/>
    </location>
</feature>
<gene>
    <name evidence="2" type="ORF">TNIN_299821</name>
</gene>
<dbReference type="EMBL" id="BMAV01000406">
    <property type="protein sequence ID" value="GFY37657.1"/>
    <property type="molecule type" value="Genomic_DNA"/>
</dbReference>
<sequence>MQNPADLPSRECSVKTLKKVLWWEGPSWLKNSTEDWPNSELFPDMEGINSEKKTIITAAATQREEKYYLRFLSYDTNEGSHLPIDIIDPELSKPQRAATSSMQPCSSVSDGEAGVELRLETLELPDDLTSDGEFQLPGPR</sequence>
<dbReference type="Proteomes" id="UP000886998">
    <property type="component" value="Unassembled WGS sequence"/>
</dbReference>
<dbReference type="OrthoDB" id="6431403at2759"/>
<comment type="caution">
    <text evidence="2">The sequence shown here is derived from an EMBL/GenBank/DDBJ whole genome shotgun (WGS) entry which is preliminary data.</text>
</comment>
<organism evidence="2 3">
    <name type="scientific">Trichonephila inaurata madagascariensis</name>
    <dbReference type="NCBI Taxonomy" id="2747483"/>
    <lineage>
        <taxon>Eukaryota</taxon>
        <taxon>Metazoa</taxon>
        <taxon>Ecdysozoa</taxon>
        <taxon>Arthropoda</taxon>
        <taxon>Chelicerata</taxon>
        <taxon>Arachnida</taxon>
        <taxon>Araneae</taxon>
        <taxon>Araneomorphae</taxon>
        <taxon>Entelegynae</taxon>
        <taxon>Araneoidea</taxon>
        <taxon>Nephilidae</taxon>
        <taxon>Trichonephila</taxon>
        <taxon>Trichonephila inaurata</taxon>
    </lineage>
</organism>
<dbReference type="AlphaFoldDB" id="A0A8X6WM09"/>
<name>A0A8X6WM09_9ARAC</name>
<proteinExistence type="predicted"/>
<keyword evidence="3" id="KW-1185">Reference proteome</keyword>
<evidence type="ECO:0000313" key="2">
    <source>
        <dbReference type="EMBL" id="GFY37657.1"/>
    </source>
</evidence>
<accession>A0A8X6WM09</accession>
<reference evidence="2" key="1">
    <citation type="submission" date="2020-08" db="EMBL/GenBank/DDBJ databases">
        <title>Multicomponent nature underlies the extraordinary mechanical properties of spider dragline silk.</title>
        <authorList>
            <person name="Kono N."/>
            <person name="Nakamura H."/>
            <person name="Mori M."/>
            <person name="Yoshida Y."/>
            <person name="Ohtoshi R."/>
            <person name="Malay A.D."/>
            <person name="Moran D.A.P."/>
            <person name="Tomita M."/>
            <person name="Numata K."/>
            <person name="Arakawa K."/>
        </authorList>
    </citation>
    <scope>NUCLEOTIDE SEQUENCE</scope>
</reference>
<protein>
    <submittedName>
        <fullName evidence="2">Uncharacterized protein</fullName>
    </submittedName>
</protein>
<evidence type="ECO:0000313" key="3">
    <source>
        <dbReference type="Proteomes" id="UP000886998"/>
    </source>
</evidence>